<dbReference type="PROSITE" id="PS51755">
    <property type="entry name" value="OMPR_PHOB"/>
    <property type="match status" value="1"/>
</dbReference>
<dbReference type="Pfam" id="PF00072">
    <property type="entry name" value="Response_reg"/>
    <property type="match status" value="1"/>
</dbReference>
<evidence type="ECO:0000256" key="4">
    <source>
        <dbReference type="ARBA" id="ARBA00023125"/>
    </source>
</evidence>
<dbReference type="RefSeq" id="WP_220228675.1">
    <property type="nucleotide sequence ID" value="NZ_JAICBX010000002.1"/>
</dbReference>
<name>A0AAE2ZL20_9HYPH</name>
<evidence type="ECO:0000259" key="8">
    <source>
        <dbReference type="PROSITE" id="PS50110"/>
    </source>
</evidence>
<evidence type="ECO:0000256" key="7">
    <source>
        <dbReference type="PROSITE-ProRule" id="PRU01091"/>
    </source>
</evidence>
<keyword evidence="2" id="KW-0902">Two-component regulatory system</keyword>
<dbReference type="Gene3D" id="6.10.250.690">
    <property type="match status" value="1"/>
</dbReference>
<dbReference type="InterPro" id="IPR011006">
    <property type="entry name" value="CheY-like_superfamily"/>
</dbReference>
<evidence type="ECO:0000256" key="1">
    <source>
        <dbReference type="ARBA" id="ARBA00022553"/>
    </source>
</evidence>
<dbReference type="PROSITE" id="PS50110">
    <property type="entry name" value="RESPONSE_REGULATORY"/>
    <property type="match status" value="1"/>
</dbReference>
<dbReference type="InterPro" id="IPR036388">
    <property type="entry name" value="WH-like_DNA-bd_sf"/>
</dbReference>
<dbReference type="SUPFAM" id="SSF52172">
    <property type="entry name" value="CheY-like"/>
    <property type="match status" value="1"/>
</dbReference>
<dbReference type="Proteomes" id="UP001196509">
    <property type="component" value="Unassembled WGS sequence"/>
</dbReference>
<comment type="caution">
    <text evidence="10">The sequence shown here is derived from an EMBL/GenBank/DDBJ whole genome shotgun (WGS) entry which is preliminary data.</text>
</comment>
<dbReference type="InterPro" id="IPR001867">
    <property type="entry name" value="OmpR/PhoB-type_DNA-bd"/>
</dbReference>
<organism evidence="10 11">
    <name type="scientific">Flavimaribacter sediminis</name>
    <dbReference type="NCBI Taxonomy" id="2865987"/>
    <lineage>
        <taxon>Bacteria</taxon>
        <taxon>Pseudomonadati</taxon>
        <taxon>Pseudomonadota</taxon>
        <taxon>Alphaproteobacteria</taxon>
        <taxon>Hyphomicrobiales</taxon>
        <taxon>Rhizobiaceae</taxon>
        <taxon>Flavimaribacter</taxon>
    </lineage>
</organism>
<dbReference type="FunFam" id="1.10.10.10:FF:000005">
    <property type="entry name" value="Two-component system response regulator"/>
    <property type="match status" value="1"/>
</dbReference>
<proteinExistence type="predicted"/>
<keyword evidence="3" id="KW-0805">Transcription regulation</keyword>
<dbReference type="SMART" id="SM00448">
    <property type="entry name" value="REC"/>
    <property type="match status" value="1"/>
</dbReference>
<evidence type="ECO:0000259" key="9">
    <source>
        <dbReference type="PROSITE" id="PS51755"/>
    </source>
</evidence>
<dbReference type="CDD" id="cd00383">
    <property type="entry name" value="trans_reg_C"/>
    <property type="match status" value="1"/>
</dbReference>
<dbReference type="Gene3D" id="3.40.50.2300">
    <property type="match status" value="1"/>
</dbReference>
<protein>
    <submittedName>
        <fullName evidence="10">Response regulator transcription factor</fullName>
    </submittedName>
</protein>
<dbReference type="Gene3D" id="1.10.10.10">
    <property type="entry name" value="Winged helix-like DNA-binding domain superfamily/Winged helix DNA-binding domain"/>
    <property type="match status" value="1"/>
</dbReference>
<sequence>MKVLVAEDDEKTAEFVRKGLVAEGHSVDCLSDGREALTYCLYNSCDLVILDRMLPGMDGLAVLRALRASGSQLPVIFLTALGTVEDRVDGLNAGSDDYLVKPFHFSELMARINAIIRRPNGGNEQTTLQVHDLELDLLSRTASRGGQTIELQAKEFGILEVLMRNAGRVVTKTMLLEQVWDFSFDPGTTIVETHISRLRAKIDKPFNVPLLHTTRNIGYSIHAPR</sequence>
<dbReference type="EMBL" id="JAICBX010000002">
    <property type="protein sequence ID" value="MBW8638009.1"/>
    <property type="molecule type" value="Genomic_DNA"/>
</dbReference>
<evidence type="ECO:0000313" key="11">
    <source>
        <dbReference type="Proteomes" id="UP001196509"/>
    </source>
</evidence>
<dbReference type="InterPro" id="IPR001789">
    <property type="entry name" value="Sig_transdc_resp-reg_receiver"/>
</dbReference>
<keyword evidence="4 7" id="KW-0238">DNA-binding</keyword>
<evidence type="ECO:0000256" key="3">
    <source>
        <dbReference type="ARBA" id="ARBA00023015"/>
    </source>
</evidence>
<keyword evidence="1 6" id="KW-0597">Phosphoprotein</keyword>
<keyword evidence="5" id="KW-0804">Transcription</keyword>
<dbReference type="GO" id="GO:0006355">
    <property type="term" value="P:regulation of DNA-templated transcription"/>
    <property type="evidence" value="ECO:0007669"/>
    <property type="project" value="InterPro"/>
</dbReference>
<dbReference type="GO" id="GO:0005829">
    <property type="term" value="C:cytosol"/>
    <property type="evidence" value="ECO:0007669"/>
    <property type="project" value="TreeGrafter"/>
</dbReference>
<evidence type="ECO:0000313" key="10">
    <source>
        <dbReference type="EMBL" id="MBW8638009.1"/>
    </source>
</evidence>
<feature type="DNA-binding region" description="OmpR/PhoB-type" evidence="7">
    <location>
        <begin position="125"/>
        <end position="223"/>
    </location>
</feature>
<dbReference type="GO" id="GO:0000156">
    <property type="term" value="F:phosphorelay response regulator activity"/>
    <property type="evidence" value="ECO:0007669"/>
    <property type="project" value="TreeGrafter"/>
</dbReference>
<accession>A0AAE2ZL20</accession>
<evidence type="ECO:0000256" key="2">
    <source>
        <dbReference type="ARBA" id="ARBA00023012"/>
    </source>
</evidence>
<dbReference type="SMART" id="SM00862">
    <property type="entry name" value="Trans_reg_C"/>
    <property type="match status" value="1"/>
</dbReference>
<feature type="domain" description="OmpR/PhoB-type" evidence="9">
    <location>
        <begin position="125"/>
        <end position="223"/>
    </location>
</feature>
<gene>
    <name evidence="10" type="ORF">K1W69_12500</name>
</gene>
<dbReference type="Pfam" id="PF00486">
    <property type="entry name" value="Trans_reg_C"/>
    <property type="match status" value="1"/>
</dbReference>
<dbReference type="GO" id="GO:0032993">
    <property type="term" value="C:protein-DNA complex"/>
    <property type="evidence" value="ECO:0007669"/>
    <property type="project" value="TreeGrafter"/>
</dbReference>
<keyword evidence="11" id="KW-1185">Reference proteome</keyword>
<dbReference type="InterPro" id="IPR039420">
    <property type="entry name" value="WalR-like"/>
</dbReference>
<dbReference type="PANTHER" id="PTHR48111:SF76">
    <property type="entry name" value="TWO-COMPONENT RESPONSE REGULATOR"/>
    <property type="match status" value="1"/>
</dbReference>
<dbReference type="AlphaFoldDB" id="A0AAE2ZL20"/>
<dbReference type="GO" id="GO:0000976">
    <property type="term" value="F:transcription cis-regulatory region binding"/>
    <property type="evidence" value="ECO:0007669"/>
    <property type="project" value="TreeGrafter"/>
</dbReference>
<feature type="domain" description="Response regulatory" evidence="8">
    <location>
        <begin position="2"/>
        <end position="116"/>
    </location>
</feature>
<dbReference type="FunFam" id="3.40.50.2300:FF:000002">
    <property type="entry name" value="DNA-binding response regulator PhoP"/>
    <property type="match status" value="1"/>
</dbReference>
<dbReference type="PANTHER" id="PTHR48111">
    <property type="entry name" value="REGULATOR OF RPOS"/>
    <property type="match status" value="1"/>
</dbReference>
<feature type="modified residue" description="4-aspartylphosphate" evidence="6">
    <location>
        <position position="51"/>
    </location>
</feature>
<evidence type="ECO:0000256" key="6">
    <source>
        <dbReference type="PROSITE-ProRule" id="PRU00169"/>
    </source>
</evidence>
<reference evidence="10" key="1">
    <citation type="submission" date="2021-08" db="EMBL/GenBank/DDBJ databases">
        <title>Hoeflea bacterium WL0058 sp. nov., isolated from the sediment.</title>
        <authorList>
            <person name="Wang L."/>
            <person name="Zhang D."/>
        </authorList>
    </citation>
    <scope>NUCLEOTIDE SEQUENCE</scope>
    <source>
        <strain evidence="10">WL0058</strain>
    </source>
</reference>
<dbReference type="CDD" id="cd19935">
    <property type="entry name" value="REC_OmpR_CusR-like"/>
    <property type="match status" value="1"/>
</dbReference>
<evidence type="ECO:0000256" key="5">
    <source>
        <dbReference type="ARBA" id="ARBA00023163"/>
    </source>
</evidence>